<reference evidence="1 2" key="1">
    <citation type="submission" date="2020-07" db="EMBL/GenBank/DDBJ databases">
        <title>Definition of the novel symbiovar canariense within Mesorhizobium novociceri, a new species of genus Mesorhizobium nodulating Cicer canariense in the Caldera de Taburiente National Park (La Palma, Canary Islands).</title>
        <authorList>
            <person name="Leon-Barrios M."/>
            <person name="Perez-Yepez J."/>
            <person name="Flores-Felix J.D."/>
            <person name="Ramirez-Baena M.H."/>
            <person name="Pulido-Suarez L."/>
            <person name="Igual J.M."/>
            <person name="Velazquez E."/>
            <person name="Peix A."/>
        </authorList>
    </citation>
    <scope>NUCLEOTIDE SEQUENCE [LARGE SCALE GENOMIC DNA]</scope>
    <source>
        <strain evidence="1 2">CCANP35</strain>
    </source>
</reference>
<name>A0A838BGX3_9HYPH</name>
<comment type="caution">
    <text evidence="1">The sequence shown here is derived from an EMBL/GenBank/DDBJ whole genome shotgun (WGS) entry which is preliminary data.</text>
</comment>
<accession>A0A838BGX3</accession>
<evidence type="ECO:0000313" key="1">
    <source>
        <dbReference type="EMBL" id="MBA1145297.1"/>
    </source>
</evidence>
<dbReference type="AlphaFoldDB" id="A0A838BGX3"/>
<organism evidence="1 2">
    <name type="scientific">Mesorhizobium neociceri</name>
    <dbReference type="NCBI Taxonomy" id="1307853"/>
    <lineage>
        <taxon>Bacteria</taxon>
        <taxon>Pseudomonadati</taxon>
        <taxon>Pseudomonadota</taxon>
        <taxon>Alphaproteobacteria</taxon>
        <taxon>Hyphomicrobiales</taxon>
        <taxon>Phyllobacteriaceae</taxon>
        <taxon>Mesorhizobium</taxon>
    </lineage>
</organism>
<sequence length="186" mass="20514">MQPSRLLYAIGFGCLAVPSQAEEISDAVVLYEKICIASDGDLMRSEQLALENGFSIWSNDFGVKTYNRDRSGNLSKPFVTLKSARTDGNSPAIDVCEVFGTTTRISDFDNYVRLQGLIEVPKEQIVDDVPDQTVVRLFVSKECEISVQNDGKCRFVGTISDQPPDGKLTGVFRFGTNSQHHQGTPE</sequence>
<protein>
    <submittedName>
        <fullName evidence="1">Uncharacterized protein</fullName>
    </submittedName>
</protein>
<keyword evidence="2" id="KW-1185">Reference proteome</keyword>
<dbReference type="RefSeq" id="WP_181062190.1">
    <property type="nucleotide sequence ID" value="NZ_JACDTY010000040.1"/>
</dbReference>
<gene>
    <name evidence="1" type="ORF">H0241_34600</name>
</gene>
<evidence type="ECO:0000313" key="2">
    <source>
        <dbReference type="Proteomes" id="UP000558284"/>
    </source>
</evidence>
<dbReference type="EMBL" id="JACDTY010000040">
    <property type="protein sequence ID" value="MBA1145297.1"/>
    <property type="molecule type" value="Genomic_DNA"/>
</dbReference>
<proteinExistence type="predicted"/>
<dbReference type="Proteomes" id="UP000558284">
    <property type="component" value="Unassembled WGS sequence"/>
</dbReference>